<name>A0ABN2QGM0_9PSEU</name>
<sequence length="102" mass="11206">MFATHPDTAITVFRDQAQIVAEPRLREIALDYDRAHDLDPGDRRIDALARRIVDATRDRYGTGDLPGYGAASAIPALIQGAVNASSPAWHRLDTLIRQQLGV</sequence>
<reference evidence="1 2" key="1">
    <citation type="journal article" date="2019" name="Int. J. Syst. Evol. Microbiol.">
        <title>The Global Catalogue of Microorganisms (GCM) 10K type strain sequencing project: providing services to taxonomists for standard genome sequencing and annotation.</title>
        <authorList>
            <consortium name="The Broad Institute Genomics Platform"/>
            <consortium name="The Broad Institute Genome Sequencing Center for Infectious Disease"/>
            <person name="Wu L."/>
            <person name="Ma J."/>
        </authorList>
    </citation>
    <scope>NUCLEOTIDE SEQUENCE [LARGE SCALE GENOMIC DNA]</scope>
    <source>
        <strain evidence="1 2">JCM 14545</strain>
    </source>
</reference>
<accession>A0ABN2QGM0</accession>
<comment type="caution">
    <text evidence="1">The sequence shown here is derived from an EMBL/GenBank/DDBJ whole genome shotgun (WGS) entry which is preliminary data.</text>
</comment>
<protein>
    <submittedName>
        <fullName evidence="1">Uncharacterized protein</fullName>
    </submittedName>
</protein>
<organism evidence="1 2">
    <name type="scientific">Amycolatopsis minnesotensis</name>
    <dbReference type="NCBI Taxonomy" id="337894"/>
    <lineage>
        <taxon>Bacteria</taxon>
        <taxon>Bacillati</taxon>
        <taxon>Actinomycetota</taxon>
        <taxon>Actinomycetes</taxon>
        <taxon>Pseudonocardiales</taxon>
        <taxon>Pseudonocardiaceae</taxon>
        <taxon>Amycolatopsis</taxon>
    </lineage>
</organism>
<gene>
    <name evidence="1" type="ORF">GCM10009754_20690</name>
</gene>
<proteinExistence type="predicted"/>
<evidence type="ECO:0000313" key="1">
    <source>
        <dbReference type="EMBL" id="GAA1951664.1"/>
    </source>
</evidence>
<dbReference type="EMBL" id="BAAANN010000006">
    <property type="protein sequence ID" value="GAA1951664.1"/>
    <property type="molecule type" value="Genomic_DNA"/>
</dbReference>
<evidence type="ECO:0000313" key="2">
    <source>
        <dbReference type="Proteomes" id="UP001501116"/>
    </source>
</evidence>
<keyword evidence="2" id="KW-1185">Reference proteome</keyword>
<dbReference type="Proteomes" id="UP001501116">
    <property type="component" value="Unassembled WGS sequence"/>
</dbReference>